<evidence type="ECO:0000313" key="2">
    <source>
        <dbReference type="EMBL" id="PIM50951.1"/>
    </source>
</evidence>
<reference evidence="2 3" key="1">
    <citation type="submission" date="2017-11" db="EMBL/GenBank/DDBJ databases">
        <title>Draft genome sequence of Mitsuaria sp. HWN-4.</title>
        <authorList>
            <person name="Gundlapally S.R."/>
        </authorList>
    </citation>
    <scope>NUCLEOTIDE SEQUENCE [LARGE SCALE GENOMIC DNA]</scope>
    <source>
        <strain evidence="2 3">HWN-4</strain>
    </source>
</reference>
<dbReference type="EMBL" id="PEOG01000088">
    <property type="protein sequence ID" value="PIM50951.1"/>
    <property type="molecule type" value="Genomic_DNA"/>
</dbReference>
<keyword evidence="1" id="KW-0472">Membrane</keyword>
<dbReference type="Proteomes" id="UP000231501">
    <property type="component" value="Unassembled WGS sequence"/>
</dbReference>
<dbReference type="OrthoDB" id="9151287at2"/>
<organism evidence="2 3">
    <name type="scientific">Roseateles chitinivorans</name>
    <dbReference type="NCBI Taxonomy" id="2917965"/>
    <lineage>
        <taxon>Bacteria</taxon>
        <taxon>Pseudomonadati</taxon>
        <taxon>Pseudomonadota</taxon>
        <taxon>Betaproteobacteria</taxon>
        <taxon>Burkholderiales</taxon>
        <taxon>Sphaerotilaceae</taxon>
        <taxon>Roseateles</taxon>
    </lineage>
</organism>
<keyword evidence="1" id="KW-1133">Transmembrane helix</keyword>
<keyword evidence="1" id="KW-0812">Transmembrane</keyword>
<name>A0A2G9C3F2_9BURK</name>
<dbReference type="RefSeq" id="WP_099863827.1">
    <property type="nucleotide sequence ID" value="NZ_PEOG01000088.1"/>
</dbReference>
<evidence type="ECO:0000256" key="1">
    <source>
        <dbReference type="SAM" id="Phobius"/>
    </source>
</evidence>
<keyword evidence="3" id="KW-1185">Reference proteome</keyword>
<proteinExistence type="predicted"/>
<feature type="transmembrane region" description="Helical" evidence="1">
    <location>
        <begin position="20"/>
        <end position="45"/>
    </location>
</feature>
<accession>A0A2G9C3F2</accession>
<gene>
    <name evidence="2" type="ORF">CS062_22360</name>
</gene>
<comment type="caution">
    <text evidence="2">The sequence shown here is derived from an EMBL/GenBank/DDBJ whole genome shotgun (WGS) entry which is preliminary data.</text>
</comment>
<evidence type="ECO:0000313" key="3">
    <source>
        <dbReference type="Proteomes" id="UP000231501"/>
    </source>
</evidence>
<sequence>MSTAMEGPAPRGRRAAVLGFWQGTVGVATGLSVIAGVLISVTQLVEWVDDSKRANLTGRLQSLQHVAHLLERDERIRLRARAFLKERLPEILPRLDELIRRAGSGEDLYLSQDMEDYAAVHFHYEQLGALVKLEYIEFPLVYEVIPFPDDYLAAVEPLRQALADHWKGPGRPLPDLGANIVYLKRCYAFSRAHPDRMARCPPP</sequence>
<protein>
    <submittedName>
        <fullName evidence="2">Uncharacterized protein</fullName>
    </submittedName>
</protein>
<dbReference type="AlphaFoldDB" id="A0A2G9C3F2"/>